<dbReference type="SMART" id="SM00028">
    <property type="entry name" value="TPR"/>
    <property type="match status" value="5"/>
</dbReference>
<dbReference type="PROSITE" id="PS51257">
    <property type="entry name" value="PROKAR_LIPOPROTEIN"/>
    <property type="match status" value="1"/>
</dbReference>
<dbReference type="Proteomes" id="UP001276854">
    <property type="component" value="Unassembled WGS sequence"/>
</dbReference>
<name>A0ABU4GQ91_9CLOT</name>
<reference evidence="4 5" key="1">
    <citation type="submission" date="2023-10" db="EMBL/GenBank/DDBJ databases">
        <title>A novel Glycoside Hydrolase 43-Like Enzyme from Clostrdium boliviensis is an Endo-xylanase, and a Candidate for Xylooligosaccharides Production from Different Xylan Substrates.</title>
        <authorList>
            <person name="Alvarez M.T."/>
            <person name="Rocabado-Villegas L.R."/>
            <person name="Salas-Veizaga D.M."/>
            <person name="Linares-Pasten J.A."/>
            <person name="Gudmundsdottir E.E."/>
            <person name="Hreggvidsson G.O."/>
            <person name="Adlercreutz P."/>
            <person name="Nordberg Karlsson E."/>
        </authorList>
    </citation>
    <scope>NUCLEOTIDE SEQUENCE [LARGE SCALE GENOMIC DNA]</scope>
    <source>
        <strain evidence="4 5">E-1</strain>
    </source>
</reference>
<dbReference type="InterPro" id="IPR011990">
    <property type="entry name" value="TPR-like_helical_dom_sf"/>
</dbReference>
<protein>
    <submittedName>
        <fullName evidence="4">Tetratricopeptide repeat protein</fullName>
    </submittedName>
</protein>
<keyword evidence="2 3" id="KW-0802">TPR repeat</keyword>
<dbReference type="RefSeq" id="WP_318065339.1">
    <property type="nucleotide sequence ID" value="NZ_JAWONS010000240.1"/>
</dbReference>
<dbReference type="InterPro" id="IPR050498">
    <property type="entry name" value="Ycf3"/>
</dbReference>
<gene>
    <name evidence="4" type="ORF">RZO55_16400</name>
</gene>
<dbReference type="PANTHER" id="PTHR44858:SF1">
    <property type="entry name" value="UDP-N-ACETYLGLUCOSAMINE--PEPTIDE N-ACETYLGLUCOSAMINYLTRANSFERASE SPINDLY-RELATED"/>
    <property type="match status" value="1"/>
</dbReference>
<comment type="caution">
    <text evidence="4">The sequence shown here is derived from an EMBL/GenBank/DDBJ whole genome shotgun (WGS) entry which is preliminary data.</text>
</comment>
<keyword evidence="5" id="KW-1185">Reference proteome</keyword>
<dbReference type="EMBL" id="JAWONS010000240">
    <property type="protein sequence ID" value="MDW2799155.1"/>
    <property type="molecule type" value="Genomic_DNA"/>
</dbReference>
<dbReference type="InterPro" id="IPR019734">
    <property type="entry name" value="TPR_rpt"/>
</dbReference>
<evidence type="ECO:0000313" key="5">
    <source>
        <dbReference type="Proteomes" id="UP001276854"/>
    </source>
</evidence>
<keyword evidence="1" id="KW-0677">Repeat</keyword>
<dbReference type="Pfam" id="PF13432">
    <property type="entry name" value="TPR_16"/>
    <property type="match status" value="2"/>
</dbReference>
<proteinExistence type="predicted"/>
<feature type="repeat" description="TPR" evidence="3">
    <location>
        <begin position="103"/>
        <end position="136"/>
    </location>
</feature>
<evidence type="ECO:0000313" key="4">
    <source>
        <dbReference type="EMBL" id="MDW2799155.1"/>
    </source>
</evidence>
<evidence type="ECO:0000256" key="1">
    <source>
        <dbReference type="ARBA" id="ARBA00022737"/>
    </source>
</evidence>
<dbReference type="PANTHER" id="PTHR44858">
    <property type="entry name" value="TETRATRICOPEPTIDE REPEAT PROTEIN 6"/>
    <property type="match status" value="1"/>
</dbReference>
<accession>A0ABU4GQ91</accession>
<dbReference type="SUPFAM" id="SSF48452">
    <property type="entry name" value="TPR-like"/>
    <property type="match status" value="1"/>
</dbReference>
<evidence type="ECO:0000256" key="3">
    <source>
        <dbReference type="PROSITE-ProRule" id="PRU00339"/>
    </source>
</evidence>
<evidence type="ECO:0000256" key="2">
    <source>
        <dbReference type="ARBA" id="ARBA00022803"/>
    </source>
</evidence>
<dbReference type="Gene3D" id="1.25.40.10">
    <property type="entry name" value="Tetratricopeptide repeat domain"/>
    <property type="match status" value="2"/>
</dbReference>
<dbReference type="PROSITE" id="PS50005">
    <property type="entry name" value="TPR"/>
    <property type="match status" value="1"/>
</dbReference>
<sequence>MKRKTGYGTLLIVLTLILTMSSGCGEKVSRYTYRDDGIKALNEGNYKEAIQSLNQAIDTKKGLVGKLDIDVLKYRAEAEYLSGDFKAAAGSYDILIKIDGEKPEYLNMRSASRAGAGDNDGAIADYNRSMELDPDNKAPGRMNALLAAGAAMEEAGSPSDAMTLYEGAAAAGEAGPMLYNRMGLCKMADKDWDGALLAFQTGLSKPEASSVPELLFNTAVAYERKGEFKKALDFMQQYVSLHGPDEEAQREITFLESR</sequence>
<organism evidence="4 5">
    <name type="scientific">Clostridium boliviensis</name>
    <dbReference type="NCBI Taxonomy" id="318465"/>
    <lineage>
        <taxon>Bacteria</taxon>
        <taxon>Bacillati</taxon>
        <taxon>Bacillota</taxon>
        <taxon>Clostridia</taxon>
        <taxon>Eubacteriales</taxon>
        <taxon>Clostridiaceae</taxon>
        <taxon>Clostridium</taxon>
    </lineage>
</organism>